<feature type="region of interest" description="Disordered" evidence="8">
    <location>
        <begin position="495"/>
        <end position="525"/>
    </location>
</feature>
<evidence type="ECO:0000256" key="4">
    <source>
        <dbReference type="ARBA" id="ARBA00022630"/>
    </source>
</evidence>
<reference evidence="10 11" key="1">
    <citation type="submission" date="2018-08" db="EMBL/GenBank/DDBJ databases">
        <title>Genomic Encyclopedia of Type Strains, Phase IV (KMG-IV): sequencing the most valuable type-strain genomes for metagenomic binning, comparative biology and taxonomic classification.</title>
        <authorList>
            <person name="Goeker M."/>
        </authorList>
    </citation>
    <scope>NUCLEOTIDE SEQUENCE [LARGE SCALE GENOMIC DNA]</scope>
    <source>
        <strain evidence="10 11">DSM 26022</strain>
    </source>
</reference>
<feature type="domain" description="Photolyase/cryptochrome alpha/beta" evidence="9">
    <location>
        <begin position="1"/>
        <end position="128"/>
    </location>
</feature>
<dbReference type="Proteomes" id="UP000256774">
    <property type="component" value="Unassembled WGS sequence"/>
</dbReference>
<evidence type="ECO:0000256" key="2">
    <source>
        <dbReference type="ARBA" id="ARBA00001974"/>
    </source>
</evidence>
<dbReference type="AlphaFoldDB" id="A0A3E0H9R4"/>
<comment type="caution">
    <text evidence="10">The sequence shown here is derived from an EMBL/GenBank/DDBJ whole genome shotgun (WGS) entry which is preliminary data.</text>
</comment>
<dbReference type="OrthoDB" id="9772484at2"/>
<gene>
    <name evidence="10" type="ORF">DFR26_0618</name>
</gene>
<evidence type="ECO:0000313" key="10">
    <source>
        <dbReference type="EMBL" id="REH40417.1"/>
    </source>
</evidence>
<keyword evidence="10" id="KW-0456">Lyase</keyword>
<evidence type="ECO:0000259" key="9">
    <source>
        <dbReference type="PROSITE" id="PS51645"/>
    </source>
</evidence>
<dbReference type="Gene3D" id="3.40.50.620">
    <property type="entry name" value="HUPs"/>
    <property type="match status" value="1"/>
</dbReference>
<accession>A0A3E0H9R4</accession>
<dbReference type="InterPro" id="IPR005101">
    <property type="entry name" value="Cryptochr/Photolyase_FAD-bd"/>
</dbReference>
<dbReference type="InterPro" id="IPR018394">
    <property type="entry name" value="DNA_photolyase_1_CS_C"/>
</dbReference>
<dbReference type="GO" id="GO:0006950">
    <property type="term" value="P:response to stress"/>
    <property type="evidence" value="ECO:0007669"/>
    <property type="project" value="UniProtKB-ARBA"/>
</dbReference>
<name>A0A3E0H9R4_9GAMM</name>
<dbReference type="PANTHER" id="PTHR11455:SF9">
    <property type="entry name" value="CRYPTOCHROME CIRCADIAN CLOCK 5 ISOFORM X1"/>
    <property type="match status" value="1"/>
</dbReference>
<dbReference type="SUPFAM" id="SSF48173">
    <property type="entry name" value="Cryptochrome/photolyase FAD-binding domain"/>
    <property type="match status" value="1"/>
</dbReference>
<protein>
    <submittedName>
        <fullName evidence="10">Deoxyribodipyrimidine photo-lyase</fullName>
    </submittedName>
</protein>
<dbReference type="PROSITE" id="PS51645">
    <property type="entry name" value="PHR_CRY_ALPHA_BETA"/>
    <property type="match status" value="1"/>
</dbReference>
<dbReference type="InterPro" id="IPR006050">
    <property type="entry name" value="DNA_photolyase_N"/>
</dbReference>
<dbReference type="GO" id="GO:0006139">
    <property type="term" value="P:nucleobase-containing compound metabolic process"/>
    <property type="evidence" value="ECO:0007669"/>
    <property type="project" value="UniProtKB-ARBA"/>
</dbReference>
<dbReference type="InterPro" id="IPR014729">
    <property type="entry name" value="Rossmann-like_a/b/a_fold"/>
</dbReference>
<comment type="similarity">
    <text evidence="7">Belongs to the DNA photolyase family.</text>
</comment>
<dbReference type="GO" id="GO:0009416">
    <property type="term" value="P:response to light stimulus"/>
    <property type="evidence" value="ECO:0007669"/>
    <property type="project" value="TreeGrafter"/>
</dbReference>
<keyword evidence="4 7" id="KW-0285">Flavoprotein</keyword>
<organism evidence="10 11">
    <name type="scientific">Paraperlucidibaca baekdonensis</name>
    <dbReference type="NCBI Taxonomy" id="748120"/>
    <lineage>
        <taxon>Bacteria</taxon>
        <taxon>Pseudomonadati</taxon>
        <taxon>Pseudomonadota</taxon>
        <taxon>Gammaproteobacteria</taxon>
        <taxon>Moraxellales</taxon>
        <taxon>Moraxellaceae</taxon>
        <taxon>Paraperlucidibaca</taxon>
    </lineage>
</organism>
<evidence type="ECO:0000256" key="3">
    <source>
        <dbReference type="ARBA" id="ARBA00005862"/>
    </source>
</evidence>
<evidence type="ECO:0000256" key="7">
    <source>
        <dbReference type="RuleBase" id="RU004182"/>
    </source>
</evidence>
<dbReference type="Gene3D" id="1.10.579.10">
    <property type="entry name" value="DNA Cyclobutane Dipyrimidine Photolyase, subunit A, domain 3"/>
    <property type="match status" value="1"/>
</dbReference>
<dbReference type="SUPFAM" id="SSF52425">
    <property type="entry name" value="Cryptochrome/photolyase, N-terminal domain"/>
    <property type="match status" value="1"/>
</dbReference>
<keyword evidence="5 7" id="KW-0274">FAD</keyword>
<dbReference type="Gene3D" id="1.25.40.80">
    <property type="match status" value="1"/>
</dbReference>
<comment type="cofactor">
    <cofactor evidence="1">
        <name>(6R)-5,10-methylene-5,6,7,8-tetrahydrofolate</name>
        <dbReference type="ChEBI" id="CHEBI:15636"/>
    </cofactor>
</comment>
<dbReference type="InterPro" id="IPR002081">
    <property type="entry name" value="Cryptochrome/DNA_photolyase_1"/>
</dbReference>
<dbReference type="Pfam" id="PF03441">
    <property type="entry name" value="FAD_binding_7"/>
    <property type="match status" value="1"/>
</dbReference>
<dbReference type="GO" id="GO:0003904">
    <property type="term" value="F:deoxyribodipyrimidine photo-lyase activity"/>
    <property type="evidence" value="ECO:0007669"/>
    <property type="project" value="TreeGrafter"/>
</dbReference>
<comment type="similarity">
    <text evidence="3">Belongs to the DNA photolyase class-1 family.</text>
</comment>
<keyword evidence="6 7" id="KW-0157">Chromophore</keyword>
<comment type="cofactor">
    <cofactor evidence="2">
        <name>FAD</name>
        <dbReference type="ChEBI" id="CHEBI:57692"/>
    </cofactor>
</comment>
<dbReference type="PRINTS" id="PR00147">
    <property type="entry name" value="DNAPHOTLYASE"/>
</dbReference>
<evidence type="ECO:0000256" key="6">
    <source>
        <dbReference type="ARBA" id="ARBA00022991"/>
    </source>
</evidence>
<dbReference type="InterPro" id="IPR036134">
    <property type="entry name" value="Crypto/Photolyase_FAD-like_sf"/>
</dbReference>
<evidence type="ECO:0000256" key="5">
    <source>
        <dbReference type="ARBA" id="ARBA00022827"/>
    </source>
</evidence>
<evidence type="ECO:0000256" key="8">
    <source>
        <dbReference type="SAM" id="MobiDB-lite"/>
    </source>
</evidence>
<dbReference type="Pfam" id="PF00875">
    <property type="entry name" value="DNA_photolyase"/>
    <property type="match status" value="1"/>
</dbReference>
<evidence type="ECO:0000313" key="11">
    <source>
        <dbReference type="Proteomes" id="UP000256774"/>
    </source>
</evidence>
<evidence type="ECO:0000256" key="1">
    <source>
        <dbReference type="ARBA" id="ARBA00001932"/>
    </source>
</evidence>
<sequence>MKTIVWFKRDLRLHDHAPLMSARGDVLPLAIIEPSWLGAADASARHRRFYLESLADLDRTLRAKGSRLHLAFGEVTDVLSELHARWPFAEIHSHEETGNGLSFARDQAVAQWALAHRVHWHEHRQFGVLRGLKKRGRWASAWEMTMALGVHHTPATLSYPAHAPQGLSWPELMRKVDALWPLDARDDAPERQRGGRQAGLAVLEDFLLHRAYRFRGGISSPLTAAQAGSRLSPYLTWGCLSMREVVQAISTRREQLNDIAPEHQARWRASLAAVLSRLHWHCHFIQKLESEPAIERRNVNAAFDGLRNEGALSPDEQQRLQAWANGHTGYPLIDACMRQLIHTGWLNFRMRAMLVSFATHHLWLHWREPGLHLARLFLDYEPGIHYPQLHMQAGVTGINTVRLYNPIKQQQDQDPTGAYVRRWLPELRDVPLSFLAEPWRMPTSMQARAGCVLGEDYPMPIVDAVQAAREAKVRLHSWRNQPDARAAAKVVFERHGSRAGGKNHRSNATRTAVHAPRASREKVEPLSALQTELNGLTSAPSAQASFDW</sequence>
<dbReference type="EMBL" id="QUNR01000001">
    <property type="protein sequence ID" value="REH40417.1"/>
    <property type="molecule type" value="Genomic_DNA"/>
</dbReference>
<dbReference type="PANTHER" id="PTHR11455">
    <property type="entry name" value="CRYPTOCHROME"/>
    <property type="match status" value="1"/>
</dbReference>
<dbReference type="RefSeq" id="WP_116207455.1">
    <property type="nucleotide sequence ID" value="NZ_QUNR01000001.1"/>
</dbReference>
<keyword evidence="11" id="KW-1185">Reference proteome</keyword>
<dbReference type="PROSITE" id="PS00394">
    <property type="entry name" value="DNA_PHOTOLYASES_1_1"/>
    <property type="match status" value="1"/>
</dbReference>
<proteinExistence type="inferred from homology"/>
<dbReference type="InterPro" id="IPR036155">
    <property type="entry name" value="Crypto/Photolyase_N_sf"/>
</dbReference>
<dbReference type="GO" id="GO:0003677">
    <property type="term" value="F:DNA binding"/>
    <property type="evidence" value="ECO:0007669"/>
    <property type="project" value="TreeGrafter"/>
</dbReference>
<dbReference type="GO" id="GO:0071949">
    <property type="term" value="F:FAD binding"/>
    <property type="evidence" value="ECO:0007669"/>
    <property type="project" value="TreeGrafter"/>
</dbReference>